<accession>A0A2D4EVX1</accession>
<dbReference type="EMBL" id="IACJ01026596">
    <property type="protein sequence ID" value="LAA39382.1"/>
    <property type="molecule type" value="Transcribed_RNA"/>
</dbReference>
<evidence type="ECO:0000256" key="1">
    <source>
        <dbReference type="SAM" id="MobiDB-lite"/>
    </source>
</evidence>
<reference evidence="2" key="2">
    <citation type="submission" date="2017-11" db="EMBL/GenBank/DDBJ databases">
        <title>Coralsnake Venomics: Analyses of Venom Gland Transcriptomes and Proteomes of Six Brazilian Taxa.</title>
        <authorList>
            <person name="Aird S.D."/>
            <person name="Jorge da Silva N."/>
            <person name="Qiu L."/>
            <person name="Villar-Briones A."/>
            <person name="Aparecida-Saddi V."/>
            <person name="Campos-Telles M.P."/>
            <person name="Grau M."/>
            <person name="Mikheyev A.S."/>
        </authorList>
    </citation>
    <scope>NUCLEOTIDE SEQUENCE</scope>
    <source>
        <tissue evidence="2">Venom_gland</tissue>
    </source>
</reference>
<feature type="region of interest" description="Disordered" evidence="1">
    <location>
        <begin position="30"/>
        <end position="59"/>
    </location>
</feature>
<organism evidence="2">
    <name type="scientific">Micrurus corallinus</name>
    <name type="common">Brazilian coral snake</name>
    <dbReference type="NCBI Taxonomy" id="54390"/>
    <lineage>
        <taxon>Eukaryota</taxon>
        <taxon>Metazoa</taxon>
        <taxon>Chordata</taxon>
        <taxon>Craniata</taxon>
        <taxon>Vertebrata</taxon>
        <taxon>Euteleostomi</taxon>
        <taxon>Lepidosauria</taxon>
        <taxon>Squamata</taxon>
        <taxon>Bifurcata</taxon>
        <taxon>Unidentata</taxon>
        <taxon>Episquamata</taxon>
        <taxon>Toxicofera</taxon>
        <taxon>Serpentes</taxon>
        <taxon>Colubroidea</taxon>
        <taxon>Elapidae</taxon>
        <taxon>Elapinae</taxon>
        <taxon>Micrurus</taxon>
    </lineage>
</organism>
<sequence>MTNWNNIYNILMKQTKILKEMTSIAAASLSGKAGKKPIPVATTPTTTQKKPEETQVAGKQNPAVNIQTQSTSDIIQEMILKLQETMMKKREQIRMKSKKK</sequence>
<proteinExistence type="predicted"/>
<protein>
    <submittedName>
        <fullName evidence="2">Uncharacterized protein</fullName>
    </submittedName>
</protein>
<reference evidence="2" key="1">
    <citation type="submission" date="2017-07" db="EMBL/GenBank/DDBJ databases">
        <authorList>
            <person name="Mikheyev A."/>
            <person name="Grau M."/>
        </authorList>
    </citation>
    <scope>NUCLEOTIDE SEQUENCE</scope>
    <source>
        <tissue evidence="2">Venom_gland</tissue>
    </source>
</reference>
<dbReference type="AlphaFoldDB" id="A0A2D4EVX1"/>
<evidence type="ECO:0000313" key="2">
    <source>
        <dbReference type="EMBL" id="LAA39382.1"/>
    </source>
</evidence>
<name>A0A2D4EVX1_MICCO</name>